<accession>A0A1Y1XC26</accession>
<feature type="transmembrane region" description="Helical" evidence="2">
    <location>
        <begin position="71"/>
        <end position="92"/>
    </location>
</feature>
<organism evidence="3 4">
    <name type="scientific">Anaeromyces robustus</name>
    <dbReference type="NCBI Taxonomy" id="1754192"/>
    <lineage>
        <taxon>Eukaryota</taxon>
        <taxon>Fungi</taxon>
        <taxon>Fungi incertae sedis</taxon>
        <taxon>Chytridiomycota</taxon>
        <taxon>Chytridiomycota incertae sedis</taxon>
        <taxon>Neocallimastigomycetes</taxon>
        <taxon>Neocallimastigales</taxon>
        <taxon>Neocallimastigaceae</taxon>
        <taxon>Anaeromyces</taxon>
    </lineage>
</organism>
<evidence type="ECO:0000313" key="4">
    <source>
        <dbReference type="Proteomes" id="UP000193944"/>
    </source>
</evidence>
<protein>
    <submittedName>
        <fullName evidence="3">Uncharacterized protein</fullName>
    </submittedName>
</protein>
<keyword evidence="2" id="KW-1133">Transmembrane helix</keyword>
<name>A0A1Y1XC26_9FUNG</name>
<keyword evidence="2" id="KW-0812">Transmembrane</keyword>
<keyword evidence="4" id="KW-1185">Reference proteome</keyword>
<reference evidence="3 4" key="2">
    <citation type="submission" date="2016-08" db="EMBL/GenBank/DDBJ databases">
        <title>Pervasive Adenine N6-methylation of Active Genes in Fungi.</title>
        <authorList>
            <consortium name="DOE Joint Genome Institute"/>
            <person name="Mondo S.J."/>
            <person name="Dannebaum R.O."/>
            <person name="Kuo R.C."/>
            <person name="Labutti K."/>
            <person name="Haridas S."/>
            <person name="Kuo A."/>
            <person name="Salamov A."/>
            <person name="Ahrendt S.R."/>
            <person name="Lipzen A."/>
            <person name="Sullivan W."/>
            <person name="Andreopoulos W.B."/>
            <person name="Clum A."/>
            <person name="Lindquist E."/>
            <person name="Daum C."/>
            <person name="Ramamoorthy G.K."/>
            <person name="Gryganskyi A."/>
            <person name="Culley D."/>
            <person name="Magnuson J.K."/>
            <person name="James T.Y."/>
            <person name="O'Malley M.A."/>
            <person name="Stajich J.E."/>
            <person name="Spatafora J.W."/>
            <person name="Visel A."/>
            <person name="Grigoriev I.V."/>
        </authorList>
    </citation>
    <scope>NUCLEOTIDE SEQUENCE [LARGE SCALE GENOMIC DNA]</scope>
    <source>
        <strain evidence="3 4">S4</strain>
    </source>
</reference>
<comment type="caution">
    <text evidence="3">The sequence shown here is derived from an EMBL/GenBank/DDBJ whole genome shotgun (WGS) entry which is preliminary data.</text>
</comment>
<reference evidence="3 4" key="1">
    <citation type="submission" date="2016-08" db="EMBL/GenBank/DDBJ databases">
        <title>A Parts List for Fungal Cellulosomes Revealed by Comparative Genomics.</title>
        <authorList>
            <consortium name="DOE Joint Genome Institute"/>
            <person name="Haitjema C.H."/>
            <person name="Gilmore S.P."/>
            <person name="Henske J.K."/>
            <person name="Solomon K.V."/>
            <person name="De Groot R."/>
            <person name="Kuo A."/>
            <person name="Mondo S.J."/>
            <person name="Salamov A.A."/>
            <person name="Labutti K."/>
            <person name="Zhao Z."/>
            <person name="Chiniquy J."/>
            <person name="Barry K."/>
            <person name="Brewer H.M."/>
            <person name="Purvine S.O."/>
            <person name="Wright A.T."/>
            <person name="Boxma B."/>
            <person name="Van Alen T."/>
            <person name="Hackstein J.H."/>
            <person name="Baker S.E."/>
            <person name="Grigoriev I.V."/>
            <person name="O'Malley M.A."/>
        </authorList>
    </citation>
    <scope>NUCLEOTIDE SEQUENCE [LARGE SCALE GENOMIC DNA]</scope>
    <source>
        <strain evidence="3 4">S4</strain>
    </source>
</reference>
<dbReference type="Proteomes" id="UP000193944">
    <property type="component" value="Unassembled WGS sequence"/>
</dbReference>
<evidence type="ECO:0000256" key="2">
    <source>
        <dbReference type="SAM" id="Phobius"/>
    </source>
</evidence>
<keyword evidence="2" id="KW-0472">Membrane</keyword>
<evidence type="ECO:0000256" key="1">
    <source>
        <dbReference type="SAM" id="MobiDB-lite"/>
    </source>
</evidence>
<evidence type="ECO:0000313" key="3">
    <source>
        <dbReference type="EMBL" id="ORX83299.1"/>
    </source>
</evidence>
<gene>
    <name evidence="3" type="ORF">BCR32DRAFT_278185</name>
</gene>
<dbReference type="AlphaFoldDB" id="A0A1Y1XC26"/>
<feature type="region of interest" description="Disordered" evidence="1">
    <location>
        <begin position="96"/>
        <end position="140"/>
    </location>
</feature>
<feature type="compositionally biased region" description="Basic and acidic residues" evidence="1">
    <location>
        <begin position="123"/>
        <end position="140"/>
    </location>
</feature>
<sequence length="140" mass="16520">MYKKQYNCATQKEPNCYLYKDFLSKEKAVFAITYRSSLRKNNSFDEVCNVLNDLNLSMIVKNYRTLYQTGYVAIIVFSIVIVVGTIAIIIVINESKKKKKEKEGQNQNENKNENINEDEKEYQEEYEKERSNKIEENAYV</sequence>
<proteinExistence type="predicted"/>
<dbReference type="EMBL" id="MCFG01000076">
    <property type="protein sequence ID" value="ORX83299.1"/>
    <property type="molecule type" value="Genomic_DNA"/>
</dbReference>